<keyword evidence="4" id="KW-1185">Reference proteome</keyword>
<dbReference type="PANTHER" id="PTHR10887">
    <property type="entry name" value="DNA2/NAM7 HELICASE FAMILY"/>
    <property type="match status" value="1"/>
</dbReference>
<evidence type="ECO:0000313" key="4">
    <source>
        <dbReference type="Proteomes" id="UP000006810"/>
    </source>
</evidence>
<dbReference type="Proteomes" id="UP000006810">
    <property type="component" value="Chromosome"/>
</dbReference>
<dbReference type="InterPro" id="IPR027417">
    <property type="entry name" value="P-loop_NTPase"/>
</dbReference>
<dbReference type="InterPro" id="IPR045055">
    <property type="entry name" value="DNA2/NAM7-like"/>
</dbReference>
<dbReference type="PATRIC" id="fig|496833.3.peg.826"/>
<reference evidence="3 4" key="1">
    <citation type="journal article" date="2009" name="Curr. Microbiol.">
        <title>Molecular cloning and expression of a novel cholinephosphotransferase involved in glycoglycerophospholipid biosynthesis of Mycoplasma fermentans.</title>
        <authorList>
            <person name="Ishida N."/>
            <person name="Irikura D."/>
            <person name="Matsuda K."/>
            <person name="Sato S."/>
            <person name="Asano K."/>
        </authorList>
    </citation>
    <scope>NUCLEOTIDE SEQUENCE [LARGE SCALE GENOMIC DNA]</scope>
    <source>
        <strain evidence="4">ATCC 19989 / NBRC 14854 / NCTC 10117 / PG18</strain>
    </source>
</reference>
<dbReference type="EMBL" id="AP009608">
    <property type="protein sequence ID" value="BAH69663.1"/>
    <property type="molecule type" value="Genomic_DNA"/>
</dbReference>
<evidence type="ECO:0000256" key="1">
    <source>
        <dbReference type="SAM" id="Coils"/>
    </source>
</evidence>
<dbReference type="CDD" id="cd18808">
    <property type="entry name" value="SF1_C_Upf1"/>
    <property type="match status" value="1"/>
</dbReference>
<dbReference type="SUPFAM" id="SSF52540">
    <property type="entry name" value="P-loop containing nucleoside triphosphate hydrolases"/>
    <property type="match status" value="1"/>
</dbReference>
<accession>C4XEU1</accession>
<protein>
    <recommendedName>
        <fullName evidence="2">DNA2/NAM7 helicase helicase domain-containing protein</fullName>
    </recommendedName>
</protein>
<sequence length="1299" mass="150674">MDEVVNIMSNNEEKQYQSILDNLLDVSPNDSAVFTRVNNKFAFDFYTIFGPESFSKIYNNKNFDIPILEVNLIRICNLLEEANTYEEIIKILEENNIEVSEKRNSQLKKNPLGIKNNIINELKVNFQKQSLKWKLFLNKANEINTETNIWPMHLGFLFVKLVIDDKAVYGPLFLKEVYLEIRNARPYLVSNGDIKINEKLLFLLSNAGFDLNISENYGDWSIKELIKYLNEEWKDIYNFNLDLNQPFKRWIPEAIGNQAMEFEPGVVLGLFQPSGGYARNRMLEIIKNKELNKILDIEFNKNIYKNRVKQTIYNPKTSIFKITPTNYSQDKAIASSLNQNTIIWGPPGTGKSQTIVNILTNLLVYGKNSLVCSQKKAALEVIKNRMGALKIFCLFMLNSKNMNKKNFYLPLREYLDYLENYDDNPNLKPLRIINQKDIRFVNNIANFSSDPRFVNITQALAKVHNNWSSFSQEIWNAILKLPKNILYPAEFHFDDSKALTNDMLRINKMKFKFWHFKNWLIKLTAQKMFNTFKEFQGNLNDSVQVLKNLKQEDFEFLNDLINILPSNNTQETSDENELKKFIAQGIIKRINKFTDEEKDQYSEFAATIRLGTLEPYKFIKRFPNMIKKIFPIVIVTPEADLSAWNKGEFDYAILDESSQIFLEKGLPVLYLAKIKILAGDDQQMKPSNWFGVRVSDDESIYGKVDSLLDFAKSLGVYSVLLDKNYRSNYASLMTFSSKYFYKSTLDVIDSANMEANFKPIEVHEVNGLWENNQNTVEADLAIKLIKENINKYNKIILLCFNAKQQDSITTSIFKNHPELEKAINNGNLLLRNIENIQGDEADLVIASVAYDKDTAIHSTYVGRPGGMNALNVAVSRAKDKMIVIKSLKSSDLTIMTGNEDAIMFKHWLEFLELSDIERKNFLHLEDEEQNNNQLQTIETEPVEVENSLLNQEIKSTILEAIKDKPYLKLIPNETLGTLKVDYVLRRKHEPIMTFMIDDYKYVNNPEDFVIFKDLCKFIRSKKYIVYKLDRILWEDKKEEILETINSIEPVDMTQVVEVTKEIPTTQLEILEATNQEIKEANEVIEEENQVKAIIINENSQVINVNEEDFISQEHSDTIIVEEIKEVPVLDNEKKDETIEEVLEKISQDRENTKTQEIEKSKENTKVVEAIKKEETAQDTITLNAEKTQEVGFIKDEATMVIELNVEEQNEQIQSVSHSTENTIKQGETKNIEAENAIEEQEKTLDQLIEEGDKIKQSDYLEREEVPVKDFEESTKEWESILTQEIETKEQTETQNLNAN</sequence>
<proteinExistence type="predicted"/>
<keyword evidence="1" id="KW-0175">Coiled coil</keyword>
<gene>
    <name evidence="3" type="ordered locus">MBIO_0398</name>
</gene>
<dbReference type="InterPro" id="IPR041677">
    <property type="entry name" value="DNA2/NAM7_AAA_11"/>
</dbReference>
<dbReference type="Gene3D" id="3.40.50.300">
    <property type="entry name" value="P-loop containing nucleotide triphosphate hydrolases"/>
    <property type="match status" value="2"/>
</dbReference>
<feature type="domain" description="DNA2/NAM7 helicase helicase" evidence="2">
    <location>
        <begin position="325"/>
        <end position="686"/>
    </location>
</feature>
<dbReference type="eggNOG" id="COG1112">
    <property type="taxonomic scope" value="Bacteria"/>
</dbReference>
<feature type="coiled-coil region" evidence="1">
    <location>
        <begin position="1223"/>
        <end position="1257"/>
    </location>
</feature>
<dbReference type="Pfam" id="PF13086">
    <property type="entry name" value="AAA_11"/>
    <property type="match status" value="1"/>
</dbReference>
<organism evidence="3 4">
    <name type="scientific">Mycoplasmopsis fermentans (strain ATCC 19989 / NBRC 14854 / NCTC 10117 / PG18)</name>
    <name type="common">Mycoplasma fermentans</name>
    <dbReference type="NCBI Taxonomy" id="496833"/>
    <lineage>
        <taxon>Bacteria</taxon>
        <taxon>Bacillati</taxon>
        <taxon>Mycoplasmatota</taxon>
        <taxon>Mycoplasmoidales</taxon>
        <taxon>Metamycoplasmataceae</taxon>
        <taxon>Mycoplasmopsis</taxon>
    </lineage>
</organism>
<dbReference type="GO" id="GO:0004386">
    <property type="term" value="F:helicase activity"/>
    <property type="evidence" value="ECO:0007669"/>
    <property type="project" value="InterPro"/>
</dbReference>
<dbReference type="InterPro" id="IPR047187">
    <property type="entry name" value="SF1_C_Upf1"/>
</dbReference>
<dbReference type="eggNOG" id="COG1198">
    <property type="taxonomic scope" value="Bacteria"/>
</dbReference>
<evidence type="ECO:0000259" key="2">
    <source>
        <dbReference type="Pfam" id="PF13086"/>
    </source>
</evidence>
<dbReference type="HOGENOM" id="CLU_005128_0_0_14"/>
<evidence type="ECO:0000313" key="3">
    <source>
        <dbReference type="EMBL" id="BAH69663.1"/>
    </source>
</evidence>
<dbReference type="KEGG" id="mfp:MBIO_0398"/>
<feature type="coiled-coil region" evidence="1">
    <location>
        <begin position="1067"/>
        <end position="1097"/>
    </location>
</feature>
<name>C4XEU1_MYCFP</name>